<dbReference type="CDD" id="cd17929">
    <property type="entry name" value="DEXHc_priA"/>
    <property type="match status" value="1"/>
</dbReference>
<keyword evidence="15" id="KW-1185">Reference proteome</keyword>
<comment type="subunit">
    <text evidence="12">Component of the replication restart primosome.</text>
</comment>
<evidence type="ECO:0000259" key="13">
    <source>
        <dbReference type="PROSITE" id="PS51192"/>
    </source>
</evidence>
<keyword evidence="6 12" id="KW-0347">Helicase</keyword>
<comment type="catalytic activity">
    <reaction evidence="12">
        <text>Couples ATP hydrolysis with the unwinding of duplex DNA by translocating in the 3'-5' direction.</text>
        <dbReference type="EC" id="5.6.2.4"/>
    </reaction>
</comment>
<dbReference type="EMBL" id="WESC01000002">
    <property type="protein sequence ID" value="KAB7742194.1"/>
    <property type="molecule type" value="Genomic_DNA"/>
</dbReference>
<dbReference type="InterPro" id="IPR041222">
    <property type="entry name" value="PriA_3primeBD"/>
</dbReference>
<evidence type="ECO:0000313" key="15">
    <source>
        <dbReference type="Proteomes" id="UP000468901"/>
    </source>
</evidence>
<keyword evidence="3 12" id="KW-0479">Metal-binding</keyword>
<feature type="binding site" evidence="12">
    <location>
        <position position="434"/>
    </location>
    <ligand>
        <name>Zn(2+)</name>
        <dbReference type="ChEBI" id="CHEBI:29105"/>
        <label>1</label>
    </ligand>
</feature>
<dbReference type="InterPro" id="IPR005259">
    <property type="entry name" value="PriA"/>
</dbReference>
<dbReference type="FunFam" id="3.40.50.300:FF:000489">
    <property type="entry name" value="Primosome assembly protein PriA"/>
    <property type="match status" value="1"/>
</dbReference>
<dbReference type="PANTHER" id="PTHR30580:SF0">
    <property type="entry name" value="PRIMOSOMAL PROTEIN N"/>
    <property type="match status" value="1"/>
</dbReference>
<dbReference type="PROSITE" id="PS51192">
    <property type="entry name" value="HELICASE_ATP_BIND_1"/>
    <property type="match status" value="1"/>
</dbReference>
<dbReference type="GO" id="GO:0006269">
    <property type="term" value="P:DNA replication, synthesis of primer"/>
    <property type="evidence" value="ECO:0007669"/>
    <property type="project" value="UniProtKB-KW"/>
</dbReference>
<feature type="binding site" evidence="12">
    <location>
        <position position="443"/>
    </location>
    <ligand>
        <name>Zn(2+)</name>
        <dbReference type="ChEBI" id="CHEBI:29105"/>
        <label>2</label>
    </ligand>
</feature>
<keyword evidence="5 12" id="KW-0378">Hydrolase</keyword>
<dbReference type="GO" id="GO:0006302">
    <property type="term" value="P:double-strand break repair"/>
    <property type="evidence" value="ECO:0007669"/>
    <property type="project" value="InterPro"/>
</dbReference>
<dbReference type="InterPro" id="IPR001650">
    <property type="entry name" value="Helicase_C-like"/>
</dbReference>
<dbReference type="CDD" id="cd18804">
    <property type="entry name" value="SF2_C_priA"/>
    <property type="match status" value="1"/>
</dbReference>
<gene>
    <name evidence="12" type="primary">priA</name>
    <name evidence="14" type="ORF">F2P47_02685</name>
</gene>
<dbReference type="AlphaFoldDB" id="A0A6N6VME0"/>
<evidence type="ECO:0000256" key="2">
    <source>
        <dbReference type="ARBA" id="ARBA00022705"/>
    </source>
</evidence>
<keyword evidence="7 12" id="KW-0862">Zinc</keyword>
<feature type="binding site" evidence="12">
    <location>
        <position position="437"/>
    </location>
    <ligand>
        <name>Zn(2+)</name>
        <dbReference type="ChEBI" id="CHEBI:29105"/>
        <label>1</label>
    </ligand>
</feature>
<dbReference type="NCBIfam" id="TIGR00595">
    <property type="entry name" value="priA"/>
    <property type="match status" value="1"/>
</dbReference>
<dbReference type="Pfam" id="PF18319">
    <property type="entry name" value="Zn_ribbon_PriA"/>
    <property type="match status" value="1"/>
</dbReference>
<feature type="domain" description="Helicase ATP-binding" evidence="13">
    <location>
        <begin position="207"/>
        <end position="373"/>
    </location>
</feature>
<evidence type="ECO:0000256" key="9">
    <source>
        <dbReference type="ARBA" id="ARBA00023125"/>
    </source>
</evidence>
<dbReference type="InterPro" id="IPR040498">
    <property type="entry name" value="PriA_CRR"/>
</dbReference>
<dbReference type="PANTHER" id="PTHR30580">
    <property type="entry name" value="PRIMOSOMAL PROTEIN N"/>
    <property type="match status" value="1"/>
</dbReference>
<evidence type="ECO:0000256" key="1">
    <source>
        <dbReference type="ARBA" id="ARBA00022515"/>
    </source>
</evidence>
<organism evidence="14 15">
    <name type="scientific">Parvibaculum sedimenti</name>
    <dbReference type="NCBI Taxonomy" id="2608632"/>
    <lineage>
        <taxon>Bacteria</taxon>
        <taxon>Pseudomonadati</taxon>
        <taxon>Pseudomonadota</taxon>
        <taxon>Alphaproteobacteria</taxon>
        <taxon>Hyphomicrobiales</taxon>
        <taxon>Parvibaculaceae</taxon>
        <taxon>Parvibaculum</taxon>
    </lineage>
</organism>
<comment type="function">
    <text evidence="12">Initiates the restart of stalled replication forks, which reloads the replicative helicase on sites other than the origin of replication. Recognizes and binds to abandoned replication forks and remodels them to uncover a helicase loading site. Promotes assembly of the primosome at these replication forks.</text>
</comment>
<evidence type="ECO:0000256" key="8">
    <source>
        <dbReference type="ARBA" id="ARBA00022840"/>
    </source>
</evidence>
<accession>A0A6N6VME0</accession>
<keyword evidence="2 12" id="KW-0235">DNA replication</keyword>
<comment type="cofactor">
    <cofactor evidence="12">
        <name>Zn(2+)</name>
        <dbReference type="ChEBI" id="CHEBI:29105"/>
    </cofactor>
    <text evidence="12">Binds 2 zinc ions per subunit.</text>
</comment>
<dbReference type="GO" id="GO:0006270">
    <property type="term" value="P:DNA replication initiation"/>
    <property type="evidence" value="ECO:0007669"/>
    <property type="project" value="TreeGrafter"/>
</dbReference>
<dbReference type="Gene3D" id="3.40.50.300">
    <property type="entry name" value="P-loop containing nucleotide triphosphate hydrolases"/>
    <property type="match status" value="2"/>
</dbReference>
<dbReference type="InterPro" id="IPR011545">
    <property type="entry name" value="DEAD/DEAH_box_helicase_dom"/>
</dbReference>
<dbReference type="Proteomes" id="UP000468901">
    <property type="component" value="Unassembled WGS sequence"/>
</dbReference>
<evidence type="ECO:0000256" key="7">
    <source>
        <dbReference type="ARBA" id="ARBA00022833"/>
    </source>
</evidence>
<proteinExistence type="inferred from homology"/>
<comment type="caution">
    <text evidence="14">The sequence shown here is derived from an EMBL/GenBank/DDBJ whole genome shotgun (WGS) entry which is preliminary data.</text>
</comment>
<evidence type="ECO:0000256" key="3">
    <source>
        <dbReference type="ARBA" id="ARBA00022723"/>
    </source>
</evidence>
<feature type="binding site" evidence="12">
    <location>
        <position position="461"/>
    </location>
    <ligand>
        <name>Zn(2+)</name>
        <dbReference type="ChEBI" id="CHEBI:29105"/>
        <label>2</label>
    </ligand>
</feature>
<dbReference type="EC" id="5.6.2.4" evidence="12"/>
<keyword evidence="4 12" id="KW-0547">Nucleotide-binding</keyword>
<keyword evidence="8 12" id="KW-0067">ATP-binding</keyword>
<dbReference type="SMART" id="SM00490">
    <property type="entry name" value="HELICc"/>
    <property type="match status" value="1"/>
</dbReference>
<evidence type="ECO:0000313" key="14">
    <source>
        <dbReference type="EMBL" id="KAB7742194.1"/>
    </source>
</evidence>
<protein>
    <recommendedName>
        <fullName evidence="12">Replication restart protein PriA</fullName>
    </recommendedName>
    <alternativeName>
        <fullName evidence="12">ATP-dependent DNA helicase PriA</fullName>
        <ecNumber evidence="12">5.6.2.4</ecNumber>
    </alternativeName>
    <alternativeName>
        <fullName evidence="12">DNA 3'-5' helicase PriA</fullName>
    </alternativeName>
</protein>
<dbReference type="Gene3D" id="3.40.1440.60">
    <property type="entry name" value="PriA, 3(prime) DNA-binding domain"/>
    <property type="match status" value="1"/>
</dbReference>
<comment type="catalytic activity">
    <reaction evidence="11 12">
        <text>ATP + H2O = ADP + phosphate + H(+)</text>
        <dbReference type="Rhea" id="RHEA:13065"/>
        <dbReference type="ChEBI" id="CHEBI:15377"/>
        <dbReference type="ChEBI" id="CHEBI:15378"/>
        <dbReference type="ChEBI" id="CHEBI:30616"/>
        <dbReference type="ChEBI" id="CHEBI:43474"/>
        <dbReference type="ChEBI" id="CHEBI:456216"/>
        <dbReference type="EC" id="5.6.2.4"/>
    </reaction>
</comment>
<dbReference type="GO" id="GO:0008270">
    <property type="term" value="F:zinc ion binding"/>
    <property type="evidence" value="ECO:0007669"/>
    <property type="project" value="UniProtKB-UniRule"/>
</dbReference>
<reference evidence="14 15" key="1">
    <citation type="submission" date="2019-09" db="EMBL/GenBank/DDBJ databases">
        <title>Parvibaculum sedimenti sp. nov., isolated from sediment.</title>
        <authorList>
            <person name="Wang Y."/>
        </authorList>
    </citation>
    <scope>NUCLEOTIDE SEQUENCE [LARGE SCALE GENOMIC DNA]</scope>
    <source>
        <strain evidence="14 15">HXT-9</strain>
    </source>
</reference>
<feature type="binding site" evidence="12">
    <location>
        <position position="464"/>
    </location>
    <ligand>
        <name>Zn(2+)</name>
        <dbReference type="ChEBI" id="CHEBI:29105"/>
        <label>2</label>
    </ligand>
</feature>
<dbReference type="InterPro" id="IPR027417">
    <property type="entry name" value="P-loop_NTPase"/>
</dbReference>
<dbReference type="NCBIfam" id="NF004070">
    <property type="entry name" value="PRK05580.2-2"/>
    <property type="match status" value="1"/>
</dbReference>
<dbReference type="GO" id="GO:0003677">
    <property type="term" value="F:DNA binding"/>
    <property type="evidence" value="ECO:0007669"/>
    <property type="project" value="UniProtKB-UniRule"/>
</dbReference>
<dbReference type="GO" id="GO:0016787">
    <property type="term" value="F:hydrolase activity"/>
    <property type="evidence" value="ECO:0007669"/>
    <property type="project" value="UniProtKB-KW"/>
</dbReference>
<evidence type="ECO:0000256" key="10">
    <source>
        <dbReference type="ARBA" id="ARBA00023235"/>
    </source>
</evidence>
<feature type="binding site" evidence="12">
    <location>
        <position position="446"/>
    </location>
    <ligand>
        <name>Zn(2+)</name>
        <dbReference type="ChEBI" id="CHEBI:29105"/>
        <label>2</label>
    </ligand>
</feature>
<dbReference type="Pfam" id="PF00270">
    <property type="entry name" value="DEAD"/>
    <property type="match status" value="1"/>
</dbReference>
<dbReference type="Pfam" id="PF17764">
    <property type="entry name" value="PriA_3primeBD"/>
    <property type="match status" value="1"/>
</dbReference>
<feature type="binding site" evidence="12">
    <location>
        <position position="477"/>
    </location>
    <ligand>
        <name>Zn(2+)</name>
        <dbReference type="ChEBI" id="CHEBI:29105"/>
        <label>1</label>
    </ligand>
</feature>
<dbReference type="GO" id="GO:0043138">
    <property type="term" value="F:3'-5' DNA helicase activity"/>
    <property type="evidence" value="ECO:0007669"/>
    <property type="project" value="UniProtKB-EC"/>
</dbReference>
<keyword evidence="10 12" id="KW-0413">Isomerase</keyword>
<keyword evidence="9 12" id="KW-0238">DNA-binding</keyword>
<sequence length="725" mass="79607">MPVKTLPKSVSVLMPLALPAPYDYEVPDGLIAEPGAYVIVPLGAQQILGVVWGEGTGEVDPKRLKPILEVLDVPPMPGVLRRFVDWLAAYTLNPRGSVLRLAIRAPGALEPQRMRTAYRLVDKRPARMTPARQRVVDTAMDQFARTTRELAEEAGVSDGVVRGLVDAGALVPVDLPTEAPFPVPDIGAVSKSLSPEQLVAAETLRKRVDENRFAAILLDGVTGSGKTEVYFEAVAEALAQGRQVLILLPEIALTSQFLDRFEGRFHCRPAEWHSELSSRERTRVWRGVAEGRARVVVGARSALFLPFPELGLIVVDEEHEAAFKQEEGVTYHARDMAVVRASLGQFPIILSSATPSLESSVNAEQGRYERIVLPERHGVAELPSITAIDMRAEPPERGRWLAPLLVNEIANALAAGEQAMLFLNRRGYAPLTLCRTCGHRIECPQCSSWLVEHRFRRELVCHHCGYSAPVPKACPSCGAEDSLIACGPGVERIAEEVAERFPEARLAVLSSDNLRGPQSHEEMFRAIEAREVDIIVGTQIVAKGHHFPWLTVVGVVDADLGLENGDLRAAERTFQLLQQVAGRAGRAERPGRVFLQTYMPEHAVMRALVAGKRDAFLRREAEARERVGLPPFGRLVGIVVSSENAALAQKFAREMARHAPRAEDVSVLGPAPAPLALLRGRTRLRFLVKATRNVNIQAYMQAWLGEMKVPAAIRVSVDIDPYSFL</sequence>
<comment type="similarity">
    <text evidence="12">Belongs to the helicase family. PriA subfamily.</text>
</comment>
<dbReference type="GO" id="GO:1990077">
    <property type="term" value="C:primosome complex"/>
    <property type="evidence" value="ECO:0007669"/>
    <property type="project" value="UniProtKB-UniRule"/>
</dbReference>
<dbReference type="InterPro" id="IPR014001">
    <property type="entry name" value="Helicase_ATP-bd"/>
</dbReference>
<evidence type="ECO:0000256" key="11">
    <source>
        <dbReference type="ARBA" id="ARBA00048988"/>
    </source>
</evidence>
<dbReference type="InterPro" id="IPR041236">
    <property type="entry name" value="PriA_C"/>
</dbReference>
<evidence type="ECO:0000256" key="4">
    <source>
        <dbReference type="ARBA" id="ARBA00022741"/>
    </source>
</evidence>
<evidence type="ECO:0000256" key="12">
    <source>
        <dbReference type="HAMAP-Rule" id="MF_00983"/>
    </source>
</evidence>
<dbReference type="InterPro" id="IPR042115">
    <property type="entry name" value="PriA_3primeBD_sf"/>
</dbReference>
<dbReference type="HAMAP" id="MF_00983">
    <property type="entry name" value="PriA"/>
    <property type="match status" value="1"/>
</dbReference>
<dbReference type="GO" id="GO:0006310">
    <property type="term" value="P:DNA recombination"/>
    <property type="evidence" value="ECO:0007669"/>
    <property type="project" value="InterPro"/>
</dbReference>
<dbReference type="SUPFAM" id="SSF52540">
    <property type="entry name" value="P-loop containing nucleoside triphosphate hydrolases"/>
    <property type="match status" value="2"/>
</dbReference>
<name>A0A6N6VME0_9HYPH</name>
<evidence type="ECO:0000256" key="6">
    <source>
        <dbReference type="ARBA" id="ARBA00022806"/>
    </source>
</evidence>
<feature type="binding site" evidence="12">
    <location>
        <position position="474"/>
    </location>
    <ligand>
        <name>Zn(2+)</name>
        <dbReference type="ChEBI" id="CHEBI:29105"/>
        <label>1</label>
    </ligand>
</feature>
<dbReference type="GO" id="GO:0005524">
    <property type="term" value="F:ATP binding"/>
    <property type="evidence" value="ECO:0007669"/>
    <property type="project" value="UniProtKB-UniRule"/>
</dbReference>
<evidence type="ECO:0000256" key="5">
    <source>
        <dbReference type="ARBA" id="ARBA00022801"/>
    </source>
</evidence>
<dbReference type="Pfam" id="PF18074">
    <property type="entry name" value="PriA_C"/>
    <property type="match status" value="1"/>
</dbReference>
<keyword evidence="1 12" id="KW-0639">Primosome</keyword>
<dbReference type="RefSeq" id="WP_152214616.1">
    <property type="nucleotide sequence ID" value="NZ_JBAQYD010000160.1"/>
</dbReference>
<dbReference type="SMART" id="SM00487">
    <property type="entry name" value="DEXDc"/>
    <property type="match status" value="1"/>
</dbReference>